<sequence>MTSGRLISRASIVGVVFIAILYQFVLKSLIFGALGYSRKLQFLKDFPNIQCEKIDNLGLEGCEDMWLHDKTGFLYMACSSSQSRVDWLPAVGHLNATGRGLTDRMAVLDTRGPGSLASRLKWLSTENFSGINGDGTLNLHGFDIRADEQTDILHVLLINHRPPFDPMTGKPLDASKVGANSTFEQFQTKPGTDTMRHVRTYANDVIKTPNRVAWVTEDTFVFTNYLSAKAGLRSKLDPLIGGGNVAYCHHDRCKNASPGINMAMPNGLVRGPEGVIYVPSTINGSVSVYTLTADHNLQVIHTIKTGIPIDNLSVDRNGDIIAAAIPQAYRWIETSKAPFDKIAPSTVLRIRRISKNRGNSEESKSSSSSGLDYEVGKIMEDDGSTLPGSTVAVHDVETGRYFMGGAMSPYITICESR</sequence>
<comment type="caution">
    <text evidence="3">The sequence shown here is derived from an EMBL/GenBank/DDBJ whole genome shotgun (WGS) entry which is preliminary data.</text>
</comment>
<protein>
    <submittedName>
        <fullName evidence="3">Related to serum paraoxonase/arylesterase</fullName>
    </submittedName>
</protein>
<dbReference type="InterPro" id="IPR051288">
    <property type="entry name" value="Serum_paraoxonase/arylesterase"/>
</dbReference>
<keyword evidence="4" id="KW-1185">Reference proteome</keyword>
<feature type="transmembrane region" description="Helical" evidence="2">
    <location>
        <begin position="12"/>
        <end position="36"/>
    </location>
</feature>
<dbReference type="SUPFAM" id="SSF63829">
    <property type="entry name" value="Calcium-dependent phosphotriesterase"/>
    <property type="match status" value="1"/>
</dbReference>
<dbReference type="Gene3D" id="2.120.10.30">
    <property type="entry name" value="TolB, C-terminal domain"/>
    <property type="match status" value="1"/>
</dbReference>
<dbReference type="PANTHER" id="PTHR11799">
    <property type="entry name" value="PARAOXONASE"/>
    <property type="match status" value="1"/>
</dbReference>
<keyword evidence="2" id="KW-0812">Transmembrane</keyword>
<dbReference type="InterPro" id="IPR011042">
    <property type="entry name" value="6-blade_b-propeller_TolB-like"/>
</dbReference>
<evidence type="ECO:0000313" key="4">
    <source>
        <dbReference type="Proteomes" id="UP000178129"/>
    </source>
</evidence>
<dbReference type="Proteomes" id="UP000178129">
    <property type="component" value="Unassembled WGS sequence"/>
</dbReference>
<proteinExistence type="predicted"/>
<evidence type="ECO:0000256" key="2">
    <source>
        <dbReference type="SAM" id="Phobius"/>
    </source>
</evidence>
<reference evidence="4" key="1">
    <citation type="submission" date="2016-03" db="EMBL/GenBank/DDBJ databases">
        <authorList>
            <person name="Ploux O."/>
        </authorList>
    </citation>
    <scope>NUCLEOTIDE SEQUENCE [LARGE SCALE GENOMIC DNA]</scope>
    <source>
        <strain evidence="4">UK7</strain>
    </source>
</reference>
<evidence type="ECO:0000313" key="3">
    <source>
        <dbReference type="EMBL" id="CZT13238.1"/>
    </source>
</evidence>
<dbReference type="PANTHER" id="PTHR11799:SF12">
    <property type="entry name" value="PARAOXONASE-RELATED"/>
    <property type="match status" value="1"/>
</dbReference>
<dbReference type="InParanoid" id="A0A1E1LRY4"/>
<dbReference type="AlphaFoldDB" id="A0A1E1LRY4"/>
<accession>A0A1E1LRY4</accession>
<name>A0A1E1LRY4_9HELO</name>
<gene>
    <name evidence="3" type="ORF">RCO7_05280</name>
</gene>
<keyword evidence="2" id="KW-0472">Membrane</keyword>
<feature type="region of interest" description="Disordered" evidence="1">
    <location>
        <begin position="354"/>
        <end position="373"/>
    </location>
</feature>
<organism evidence="3 4">
    <name type="scientific">Rhynchosporium graminicola</name>
    <dbReference type="NCBI Taxonomy" id="2792576"/>
    <lineage>
        <taxon>Eukaryota</taxon>
        <taxon>Fungi</taxon>
        <taxon>Dikarya</taxon>
        <taxon>Ascomycota</taxon>
        <taxon>Pezizomycotina</taxon>
        <taxon>Leotiomycetes</taxon>
        <taxon>Helotiales</taxon>
        <taxon>Ploettnerulaceae</taxon>
        <taxon>Rhynchosporium</taxon>
    </lineage>
</organism>
<dbReference type="EMBL" id="FJUW01000084">
    <property type="protein sequence ID" value="CZT13238.1"/>
    <property type="molecule type" value="Genomic_DNA"/>
</dbReference>
<keyword evidence="2" id="KW-1133">Transmembrane helix</keyword>
<evidence type="ECO:0000256" key="1">
    <source>
        <dbReference type="SAM" id="MobiDB-lite"/>
    </source>
</evidence>